<dbReference type="PANTHER" id="PTHR10807">
    <property type="entry name" value="MYOTUBULARIN-RELATED"/>
    <property type="match status" value="1"/>
</dbReference>
<dbReference type="STRING" id="28377.ENSACAP00000009876"/>
<dbReference type="InParanoid" id="H9GFZ0"/>
<dbReference type="Proteomes" id="UP000001646">
    <property type="component" value="Unplaced"/>
</dbReference>
<dbReference type="SUPFAM" id="SSF52799">
    <property type="entry name" value="(Phosphotyrosine protein) phosphatases II"/>
    <property type="match status" value="1"/>
</dbReference>
<dbReference type="PANTHER" id="PTHR10807:SF51">
    <property type="entry name" value="MYOTUBULARIN-RELATED PROTEIN 11"/>
    <property type="match status" value="1"/>
</dbReference>
<reference evidence="3" key="1">
    <citation type="submission" date="2009-12" db="EMBL/GenBank/DDBJ databases">
        <title>The Genome Sequence of Anolis carolinensis (Green Anole Lizard).</title>
        <authorList>
            <consortium name="The Genome Sequencing Platform"/>
            <person name="Di Palma F."/>
            <person name="Alfoldi J."/>
            <person name="Heiman D."/>
            <person name="Young S."/>
            <person name="Grabherr M."/>
            <person name="Johnson J."/>
            <person name="Lander E.S."/>
            <person name="Lindblad-Toh K."/>
        </authorList>
    </citation>
    <scope>NUCLEOTIDE SEQUENCE [LARGE SCALE GENOMIC DNA]</scope>
    <source>
        <strain evidence="3">JBL SC #1</strain>
    </source>
</reference>
<evidence type="ECO:0000259" key="2">
    <source>
        <dbReference type="PROSITE" id="PS51339"/>
    </source>
</evidence>
<reference evidence="3" key="3">
    <citation type="submission" date="2025-09" db="UniProtKB">
        <authorList>
            <consortium name="Ensembl"/>
        </authorList>
    </citation>
    <scope>IDENTIFICATION</scope>
</reference>
<comment type="similarity">
    <text evidence="1">Belongs to the protein-tyrosine phosphatase family. Non-receptor class myotubularin subfamily.</text>
</comment>
<dbReference type="InterPro" id="IPR010569">
    <property type="entry name" value="Myotubularin-like_Pase_dom"/>
</dbReference>
<dbReference type="HOGENOM" id="CLU_1202174_0_0_1"/>
<accession>H9GFZ0</accession>
<dbReference type="GeneTree" id="ENSGT00940000160276"/>
<dbReference type="eggNOG" id="KOG1089">
    <property type="taxonomic scope" value="Eukaryota"/>
</dbReference>
<dbReference type="InterPro" id="IPR029021">
    <property type="entry name" value="Prot-tyrosine_phosphatase-like"/>
</dbReference>
<proteinExistence type="inferred from homology"/>
<evidence type="ECO:0000313" key="3">
    <source>
        <dbReference type="Ensembl" id="ENSACAP00000009876.4"/>
    </source>
</evidence>
<dbReference type="Pfam" id="PF06602">
    <property type="entry name" value="Myotub-related"/>
    <property type="match status" value="1"/>
</dbReference>
<sequence length="230" mass="26387">MAIAQAQECGHRDSSGCENVALKNLENSRQRREEEEAEEGSGTLLFETLSDWEKELQRMGADGWRVSPANERFDMSTSLPKYLWVPGRFLDNELKRTFVHFNERRIPRLCWRHPSGSSLLRSASFHPDSDPEKEDMRSVERLMLAGHSQCIVVDVASDLPNLPEIQQSYARLWTLCLGLAGERRSICIILLLSRGWMTICLEGFDCAFPAWQKYYIIIKQRLDDHLSGGL</sequence>
<dbReference type="Ensembl" id="ENSACAT00000010079.4">
    <property type="protein sequence ID" value="ENSACAP00000009876.4"/>
    <property type="gene ID" value="ENSACAG00000010043.4"/>
</dbReference>
<evidence type="ECO:0000313" key="4">
    <source>
        <dbReference type="Proteomes" id="UP000001646"/>
    </source>
</evidence>
<name>H9GFZ0_ANOCA</name>
<organism evidence="3 4">
    <name type="scientific">Anolis carolinensis</name>
    <name type="common">Green anole</name>
    <name type="synonym">American chameleon</name>
    <dbReference type="NCBI Taxonomy" id="28377"/>
    <lineage>
        <taxon>Eukaryota</taxon>
        <taxon>Metazoa</taxon>
        <taxon>Chordata</taxon>
        <taxon>Craniata</taxon>
        <taxon>Vertebrata</taxon>
        <taxon>Euteleostomi</taxon>
        <taxon>Lepidosauria</taxon>
        <taxon>Squamata</taxon>
        <taxon>Bifurcata</taxon>
        <taxon>Unidentata</taxon>
        <taxon>Episquamata</taxon>
        <taxon>Toxicofera</taxon>
        <taxon>Iguania</taxon>
        <taxon>Dactyloidae</taxon>
        <taxon>Anolis</taxon>
    </lineage>
</organism>
<reference evidence="3" key="2">
    <citation type="submission" date="2025-08" db="UniProtKB">
        <authorList>
            <consortium name="Ensembl"/>
        </authorList>
    </citation>
    <scope>IDENTIFICATION</scope>
</reference>
<evidence type="ECO:0000256" key="1">
    <source>
        <dbReference type="ARBA" id="ARBA00007471"/>
    </source>
</evidence>
<keyword evidence="4" id="KW-1185">Reference proteome</keyword>
<dbReference type="Bgee" id="ENSACAG00000010043">
    <property type="expression patterns" value="Expressed in kidney and 12 other cell types or tissues"/>
</dbReference>
<protein>
    <recommendedName>
        <fullName evidence="2">Myotubularin phosphatase domain-containing protein</fullName>
    </recommendedName>
</protein>
<dbReference type="InterPro" id="IPR030564">
    <property type="entry name" value="Myotubularin"/>
</dbReference>
<dbReference type="PROSITE" id="PS51339">
    <property type="entry name" value="PPASE_MYOTUBULARIN"/>
    <property type="match status" value="1"/>
</dbReference>
<dbReference type="AlphaFoldDB" id="H9GFZ0"/>
<feature type="domain" description="Myotubularin phosphatase" evidence="2">
    <location>
        <begin position="46"/>
        <end position="230"/>
    </location>
</feature>